<evidence type="ECO:0000256" key="1">
    <source>
        <dbReference type="SAM" id="Coils"/>
    </source>
</evidence>
<dbReference type="Proteomes" id="UP001302120">
    <property type="component" value="Unassembled WGS sequence"/>
</dbReference>
<reference evidence="2 3" key="1">
    <citation type="submission" date="2023-12" db="EMBL/GenBank/DDBJ databases">
        <title>Baltic Sea Cyanobacteria.</title>
        <authorList>
            <person name="Delbaje E."/>
            <person name="Fewer D.P."/>
            <person name="Shishido T.K."/>
        </authorList>
    </citation>
    <scope>NUCLEOTIDE SEQUENCE [LARGE SCALE GENOMIC DNA]</scope>
    <source>
        <strain evidence="2 3">UHCC-0300</strain>
    </source>
</reference>
<name>A0ABU5UE17_9CYAN</name>
<keyword evidence="1" id="KW-0175">Coiled coil</keyword>
<feature type="coiled-coil region" evidence="1">
    <location>
        <begin position="130"/>
        <end position="164"/>
    </location>
</feature>
<evidence type="ECO:0000313" key="3">
    <source>
        <dbReference type="Proteomes" id="UP001302120"/>
    </source>
</evidence>
<evidence type="ECO:0000313" key="2">
    <source>
        <dbReference type="EMBL" id="MEA5581770.1"/>
    </source>
</evidence>
<dbReference type="RefSeq" id="WP_323196095.1">
    <property type="nucleotide sequence ID" value="NZ_JAYGHG010000013.1"/>
</dbReference>
<keyword evidence="3" id="KW-1185">Reference proteome</keyword>
<accession>A0ABU5UE17</accession>
<dbReference type="EMBL" id="JAYGHG010000013">
    <property type="protein sequence ID" value="MEA5581770.1"/>
    <property type="molecule type" value="Genomic_DNA"/>
</dbReference>
<protein>
    <submittedName>
        <fullName evidence="2">Uncharacterized protein</fullName>
    </submittedName>
</protein>
<comment type="caution">
    <text evidence="2">The sequence shown here is derived from an EMBL/GenBank/DDBJ whole genome shotgun (WGS) entry which is preliminary data.</text>
</comment>
<organism evidence="2 3">
    <name type="scientific">Nodularia harveyana UHCC-0300</name>
    <dbReference type="NCBI Taxonomy" id="2974287"/>
    <lineage>
        <taxon>Bacteria</taxon>
        <taxon>Bacillati</taxon>
        <taxon>Cyanobacteriota</taxon>
        <taxon>Cyanophyceae</taxon>
        <taxon>Nostocales</taxon>
        <taxon>Nodulariaceae</taxon>
        <taxon>Nodularia</taxon>
    </lineage>
</organism>
<feature type="non-terminal residue" evidence="2">
    <location>
        <position position="1"/>
    </location>
</feature>
<sequence length="333" mass="38184">LLTENNRGDYWVLVTDDDIYWLFPVSRQNRRINPRISEIVQILFDCQDYENSDTCEFILKKPAKVSPARSGDGWILEEQGVLDFSSSSFLEIKPVNGRIAQNQLQLELSHKVEQQNSFSAVSRDEFDDYIHQSEGEIGQLKLQIQQLKEMQQKLQVEIQKVKEFSSSLETKFQQAEEPKTSINHQVEAHQQKTISDQDTPMKTSTIVNLNSQEVRIVEAYNSNPAIISQTAKQVSETTASIDKRRQGNSEAIVLEKQAQGYYWLIGREQFYLMPKNGLKINRATVESLEALFDFQGSKVTSQSKFKLIKPAKVAVIVTSQSWQLTERGIIEFE</sequence>
<gene>
    <name evidence="2" type="ORF">VB620_10520</name>
</gene>
<proteinExistence type="predicted"/>